<dbReference type="AlphaFoldDB" id="A0A022VPI2"/>
<proteinExistence type="predicted"/>
<evidence type="ECO:0000256" key="1">
    <source>
        <dbReference type="SAM" id="MobiDB-lite"/>
    </source>
</evidence>
<reference evidence="2" key="1">
    <citation type="submission" date="2014-02" db="EMBL/GenBank/DDBJ databases">
        <title>The Genome Sequence of Trichophyton rubrum (morphotype fischeri) CBS 288.86.</title>
        <authorList>
            <consortium name="The Broad Institute Genomics Platform"/>
            <person name="Cuomo C.A."/>
            <person name="White T.C."/>
            <person name="Graser Y."/>
            <person name="Martinez-Rossi N."/>
            <person name="Heitman J."/>
            <person name="Young S.K."/>
            <person name="Zeng Q."/>
            <person name="Gargeya S."/>
            <person name="Abouelleil A."/>
            <person name="Alvarado L."/>
            <person name="Chapman S.B."/>
            <person name="Gainer-Dewar J."/>
            <person name="Goldberg J."/>
            <person name="Griggs A."/>
            <person name="Gujja S."/>
            <person name="Hansen M."/>
            <person name="Howarth C."/>
            <person name="Imamovic A."/>
            <person name="Larimer J."/>
            <person name="Martinez D."/>
            <person name="Murphy C."/>
            <person name="Pearson M.D."/>
            <person name="Persinoti G."/>
            <person name="Poon T."/>
            <person name="Priest M."/>
            <person name="Roberts A.D."/>
            <person name="Saif S."/>
            <person name="Shea T.D."/>
            <person name="Sykes S.N."/>
            <person name="Wortman J."/>
            <person name="Nusbaum C."/>
            <person name="Birren B."/>
        </authorList>
    </citation>
    <scope>NUCLEOTIDE SEQUENCE [LARGE SCALE GENOMIC DNA]</scope>
    <source>
        <strain evidence="2">CBS 288.86</strain>
    </source>
</reference>
<feature type="region of interest" description="Disordered" evidence="1">
    <location>
        <begin position="24"/>
        <end position="60"/>
    </location>
</feature>
<gene>
    <name evidence="2" type="ORF">H103_08573</name>
</gene>
<protein>
    <submittedName>
        <fullName evidence="2">Uncharacterized protein</fullName>
    </submittedName>
</protein>
<organism evidence="2">
    <name type="scientific">Trichophyton rubrum CBS 288.86</name>
    <dbReference type="NCBI Taxonomy" id="1215330"/>
    <lineage>
        <taxon>Eukaryota</taxon>
        <taxon>Fungi</taxon>
        <taxon>Dikarya</taxon>
        <taxon>Ascomycota</taxon>
        <taxon>Pezizomycotina</taxon>
        <taxon>Eurotiomycetes</taxon>
        <taxon>Eurotiomycetidae</taxon>
        <taxon>Onygenales</taxon>
        <taxon>Arthrodermataceae</taxon>
        <taxon>Trichophyton</taxon>
    </lineage>
</organism>
<evidence type="ECO:0000313" key="2">
    <source>
        <dbReference type="EMBL" id="EZF47849.1"/>
    </source>
</evidence>
<dbReference type="Proteomes" id="UP000023758">
    <property type="component" value="Unassembled WGS sequence"/>
</dbReference>
<dbReference type="HOGENOM" id="CLU_2074818_0_0_1"/>
<accession>A0A022VPI2</accession>
<dbReference type="EMBL" id="KK207940">
    <property type="protein sequence ID" value="EZF47849.1"/>
    <property type="molecule type" value="Genomic_DNA"/>
</dbReference>
<name>A0A022VPI2_TRIRU</name>
<sequence>MTALNDYCRHRHRLETRWRPRTTVASLGGKVSPASRKKKCARGPPSLEMSNTPPHPWDCETPVEGPYSVIRTGMRAGSRVIRNKRYMTAYKYFYGPWSNQVCSLDLKDVEASDTEGRK</sequence>